<dbReference type="FunCoup" id="Q01XV4">
    <property type="interactions" value="382"/>
</dbReference>
<comment type="subcellular location">
    <subcellularLocation>
        <location evidence="4">Membrane</location>
        <topology evidence="4">Single-pass type II membrane protein</topology>
    </subcellularLocation>
</comment>
<dbReference type="InterPro" id="IPR036286">
    <property type="entry name" value="LexA/Signal_pep-like_sf"/>
</dbReference>
<dbReference type="EC" id="3.4.21.89" evidence="4"/>
<dbReference type="HOGENOM" id="CLU_028723_1_3_0"/>
<dbReference type="EMBL" id="CP000473">
    <property type="protein sequence ID" value="ABJ85511.1"/>
    <property type="molecule type" value="Genomic_DNA"/>
</dbReference>
<dbReference type="Gene3D" id="2.10.109.10">
    <property type="entry name" value="Umud Fragment, subunit A"/>
    <property type="match status" value="1"/>
</dbReference>
<accession>Q01XV4</accession>
<dbReference type="AlphaFoldDB" id="Q01XV4"/>
<dbReference type="STRING" id="234267.Acid_4552"/>
<protein>
    <recommendedName>
        <fullName evidence="2 4">Signal peptidase I</fullName>
        <ecNumber evidence="4">3.4.21.89</ecNumber>
    </recommendedName>
</protein>
<reference evidence="7" key="1">
    <citation type="submission" date="2006-10" db="EMBL/GenBank/DDBJ databases">
        <title>Complete sequence of Solibacter usitatus Ellin6076.</title>
        <authorList>
            <consortium name="US DOE Joint Genome Institute"/>
            <person name="Copeland A."/>
            <person name="Lucas S."/>
            <person name="Lapidus A."/>
            <person name="Barry K."/>
            <person name="Detter J.C."/>
            <person name="Glavina del Rio T."/>
            <person name="Hammon N."/>
            <person name="Israni S."/>
            <person name="Dalin E."/>
            <person name="Tice H."/>
            <person name="Pitluck S."/>
            <person name="Thompson L.S."/>
            <person name="Brettin T."/>
            <person name="Bruce D."/>
            <person name="Han C."/>
            <person name="Tapia R."/>
            <person name="Gilna P."/>
            <person name="Schmutz J."/>
            <person name="Larimer F."/>
            <person name="Land M."/>
            <person name="Hauser L."/>
            <person name="Kyrpides N."/>
            <person name="Mikhailova N."/>
            <person name="Janssen P.H."/>
            <person name="Kuske C.R."/>
            <person name="Richardson P."/>
        </authorList>
    </citation>
    <scope>NUCLEOTIDE SEQUENCE</scope>
    <source>
        <strain evidence="7">Ellin6076</strain>
    </source>
</reference>
<evidence type="ECO:0000256" key="2">
    <source>
        <dbReference type="ARBA" id="ARBA00019232"/>
    </source>
</evidence>
<feature type="active site" evidence="3">
    <location>
        <position position="110"/>
    </location>
</feature>
<evidence type="ECO:0000259" key="6">
    <source>
        <dbReference type="Pfam" id="PF10502"/>
    </source>
</evidence>
<evidence type="ECO:0000256" key="3">
    <source>
        <dbReference type="PIRSR" id="PIRSR600223-1"/>
    </source>
</evidence>
<proteinExistence type="inferred from homology"/>
<evidence type="ECO:0000256" key="1">
    <source>
        <dbReference type="ARBA" id="ARBA00009370"/>
    </source>
</evidence>
<evidence type="ECO:0000256" key="5">
    <source>
        <dbReference type="SAM" id="MobiDB-lite"/>
    </source>
</evidence>
<organism evidence="7">
    <name type="scientific">Solibacter usitatus (strain Ellin6076)</name>
    <dbReference type="NCBI Taxonomy" id="234267"/>
    <lineage>
        <taxon>Bacteria</taxon>
        <taxon>Pseudomonadati</taxon>
        <taxon>Acidobacteriota</taxon>
        <taxon>Terriglobia</taxon>
        <taxon>Bryobacterales</taxon>
        <taxon>Solibacteraceae</taxon>
        <taxon>Candidatus Solibacter</taxon>
    </lineage>
</organism>
<dbReference type="GO" id="GO:0016020">
    <property type="term" value="C:membrane"/>
    <property type="evidence" value="ECO:0007669"/>
    <property type="project" value="UniProtKB-SubCell"/>
</dbReference>
<keyword evidence="4 7" id="KW-0378">Hydrolase</keyword>
<dbReference type="InterPro" id="IPR000223">
    <property type="entry name" value="Pept_S26A_signal_pept_1"/>
</dbReference>
<dbReference type="InParanoid" id="Q01XV4"/>
<dbReference type="SUPFAM" id="SSF51306">
    <property type="entry name" value="LexA/Signal peptidase"/>
    <property type="match status" value="1"/>
</dbReference>
<name>Q01XV4_SOLUE</name>
<comment type="similarity">
    <text evidence="1 4">Belongs to the peptidase S26 family.</text>
</comment>
<sequence>MDQENVVVADQEPLEVAEPTSPEPQRGFIAEWAVTIILLLFGTTNLVQAFVIPTGSMEDTLLIGDHLLVDKLAYGPPGPASRFILPYSEPKRGDIIVFRYPIDIQQTFVKRCIGVPGDHIRLVNKQLILNGHAVTEPYVYHKSDMIDSYRDNFPGEPNVRVPDAAIDMLTNHLQNDEIVVPPGFYFAMGDNRDSSLDSRYWGFVPRANIIGKPLIIYWSYDASTEALSKPMMSVDHLLDLVQHFPTKTRWLRTFRLIRGYPLK</sequence>
<dbReference type="GO" id="GO:0006465">
    <property type="term" value="P:signal peptide processing"/>
    <property type="evidence" value="ECO:0007669"/>
    <property type="project" value="InterPro"/>
</dbReference>
<dbReference type="InterPro" id="IPR019533">
    <property type="entry name" value="Peptidase_S26"/>
</dbReference>
<dbReference type="GO" id="GO:0004252">
    <property type="term" value="F:serine-type endopeptidase activity"/>
    <property type="evidence" value="ECO:0007669"/>
    <property type="project" value="InterPro"/>
</dbReference>
<feature type="region of interest" description="Disordered" evidence="5">
    <location>
        <begin position="1"/>
        <end position="22"/>
    </location>
</feature>
<dbReference type="Pfam" id="PF10502">
    <property type="entry name" value="Peptidase_S26"/>
    <property type="match status" value="1"/>
</dbReference>
<comment type="catalytic activity">
    <reaction evidence="4">
        <text>Cleavage of hydrophobic, N-terminal signal or leader sequences from secreted and periplasmic proteins.</text>
        <dbReference type="EC" id="3.4.21.89"/>
    </reaction>
</comment>
<dbReference type="PANTHER" id="PTHR43390:SF1">
    <property type="entry name" value="CHLOROPLAST PROCESSING PEPTIDASE"/>
    <property type="match status" value="1"/>
</dbReference>
<dbReference type="KEGG" id="sus:Acid_4552"/>
<dbReference type="PRINTS" id="PR00727">
    <property type="entry name" value="LEADERPTASE"/>
</dbReference>
<dbReference type="NCBIfam" id="TIGR02227">
    <property type="entry name" value="sigpep_I_bact"/>
    <property type="match status" value="1"/>
</dbReference>
<keyword evidence="4" id="KW-0645">Protease</keyword>
<evidence type="ECO:0000313" key="7">
    <source>
        <dbReference type="EMBL" id="ABJ85511.1"/>
    </source>
</evidence>
<feature type="domain" description="Peptidase S26" evidence="6">
    <location>
        <begin position="29"/>
        <end position="218"/>
    </location>
</feature>
<gene>
    <name evidence="7" type="ordered locus">Acid_4552</name>
</gene>
<evidence type="ECO:0000256" key="4">
    <source>
        <dbReference type="RuleBase" id="RU362042"/>
    </source>
</evidence>
<dbReference type="eggNOG" id="COG0681">
    <property type="taxonomic scope" value="Bacteria"/>
</dbReference>
<dbReference type="PANTHER" id="PTHR43390">
    <property type="entry name" value="SIGNAL PEPTIDASE I"/>
    <property type="match status" value="1"/>
</dbReference>
<dbReference type="MEROPS" id="S26.025"/>
<dbReference type="GO" id="GO:0009003">
    <property type="term" value="F:signal peptidase activity"/>
    <property type="evidence" value="ECO:0007669"/>
    <property type="project" value="UniProtKB-EC"/>
</dbReference>
<dbReference type="OrthoDB" id="128315at2"/>
<dbReference type="CDD" id="cd06530">
    <property type="entry name" value="S26_SPase_I"/>
    <property type="match status" value="1"/>
</dbReference>
<feature type="active site" evidence="3">
    <location>
        <position position="56"/>
    </location>
</feature>